<protein>
    <submittedName>
        <fullName evidence="2">Uncharacterized protein</fullName>
    </submittedName>
</protein>
<gene>
    <name evidence="2" type="ORF">LTRI10_LOCUS46243</name>
</gene>
<evidence type="ECO:0000313" key="2">
    <source>
        <dbReference type="EMBL" id="CAL1406523.1"/>
    </source>
</evidence>
<sequence length="106" mass="11664">MAHKKSSGPNLQAWSDEEEELKLKTEKSVLHRLGPGTSRDADSKMRVEACRSPCRRLGGSSPGEEAPRRASLEKEGCKSLLHTNPMSWEVNPRRTASGFSMGQADL</sequence>
<keyword evidence="3" id="KW-1185">Reference proteome</keyword>
<feature type="compositionally biased region" description="Basic and acidic residues" evidence="1">
    <location>
        <begin position="39"/>
        <end position="49"/>
    </location>
</feature>
<evidence type="ECO:0000256" key="1">
    <source>
        <dbReference type="SAM" id="MobiDB-lite"/>
    </source>
</evidence>
<dbReference type="Proteomes" id="UP001497516">
    <property type="component" value="Chromosome 8"/>
</dbReference>
<feature type="region of interest" description="Disordered" evidence="1">
    <location>
        <begin position="1"/>
        <end position="76"/>
    </location>
</feature>
<evidence type="ECO:0000313" key="3">
    <source>
        <dbReference type="Proteomes" id="UP001497516"/>
    </source>
</evidence>
<proteinExistence type="predicted"/>
<organism evidence="2 3">
    <name type="scientific">Linum trigynum</name>
    <dbReference type="NCBI Taxonomy" id="586398"/>
    <lineage>
        <taxon>Eukaryota</taxon>
        <taxon>Viridiplantae</taxon>
        <taxon>Streptophyta</taxon>
        <taxon>Embryophyta</taxon>
        <taxon>Tracheophyta</taxon>
        <taxon>Spermatophyta</taxon>
        <taxon>Magnoliopsida</taxon>
        <taxon>eudicotyledons</taxon>
        <taxon>Gunneridae</taxon>
        <taxon>Pentapetalae</taxon>
        <taxon>rosids</taxon>
        <taxon>fabids</taxon>
        <taxon>Malpighiales</taxon>
        <taxon>Linaceae</taxon>
        <taxon>Linum</taxon>
    </lineage>
</organism>
<feature type="compositionally biased region" description="Basic and acidic residues" evidence="1">
    <location>
        <begin position="65"/>
        <end position="76"/>
    </location>
</feature>
<name>A0AAV2G9U8_9ROSI</name>
<accession>A0AAV2G9U8</accession>
<reference evidence="2 3" key="1">
    <citation type="submission" date="2024-04" db="EMBL/GenBank/DDBJ databases">
        <authorList>
            <person name="Fracassetti M."/>
        </authorList>
    </citation>
    <scope>NUCLEOTIDE SEQUENCE [LARGE SCALE GENOMIC DNA]</scope>
</reference>
<dbReference type="AlphaFoldDB" id="A0AAV2G9U8"/>
<dbReference type="EMBL" id="OZ034821">
    <property type="protein sequence ID" value="CAL1406523.1"/>
    <property type="molecule type" value="Genomic_DNA"/>
</dbReference>